<accession>A0A1L8SPA1</accession>
<dbReference type="Pfam" id="PF01154">
    <property type="entry name" value="HMG_CoA_synt_N"/>
    <property type="match status" value="1"/>
</dbReference>
<name>A0A1L8SPA1_9ENTE</name>
<feature type="binding site" evidence="5">
    <location>
        <position position="68"/>
    </location>
    <ligand>
        <name>(3S)-3-hydroxy-3-methylglutaryl-CoA</name>
        <dbReference type="ChEBI" id="CHEBI:43074"/>
    </ligand>
</feature>
<feature type="binding site" evidence="5">
    <location>
        <position position="314"/>
    </location>
    <ligand>
        <name>(3S)-3-hydroxy-3-methylglutaryl-CoA</name>
        <dbReference type="ChEBI" id="CHEBI:43074"/>
    </ligand>
</feature>
<sequence length="422" mass="47683">MEEEQIYFLISFFTIADRYPPQTMNSINKDSIIRTRRSNMTIGIDKISFQVPNYYLDMTDLANARETDPNKFHIGLGQDQMAINPETQDIVTLGASAAAKILTDEDKKDIDMVIVGTESSTDFSKSAAVIIHNLLDIQPFARSFEIKHACYGGTAALQQAHDYVSLHPDRKVLVIAADIAKYGLNSGGEPTQGCGAVAMLITKEPHILAFNNDSVFYSEDVYDFWRPAGHDYPLVDGHLSNQIYIDSFTRIWEQNKKINQTSSEDYAALTFHLPYTKMGRKALRAIFPEMPEEEQQRLEARYDEAILYSRQVGNLYTGSLYLGLLSLLDNSQLVAGDRVGLFSYGSGAVSEFFSMTLMEDYKKYLTSENNHTLLAQRKRLTIAEYEKMFNEKLPTDGGSHSFSDPTDFAINKIDGDIRYYNK</sequence>
<comment type="caution">
    <text evidence="8">The sequence shown here is derived from an EMBL/GenBank/DDBJ whole genome shotgun (WGS) entry which is preliminary data.</text>
</comment>
<evidence type="ECO:0000256" key="2">
    <source>
        <dbReference type="ARBA" id="ARBA00022679"/>
    </source>
</evidence>
<organism evidence="8 9">
    <name type="scientific">Enterococcus devriesei</name>
    <dbReference type="NCBI Taxonomy" id="319970"/>
    <lineage>
        <taxon>Bacteria</taxon>
        <taxon>Bacillati</taxon>
        <taxon>Bacillota</taxon>
        <taxon>Bacilli</taxon>
        <taxon>Lactobacillales</taxon>
        <taxon>Enterococcaceae</taxon>
        <taxon>Enterococcus</taxon>
    </lineage>
</organism>
<proteinExistence type="inferred from homology"/>
<dbReference type="InterPro" id="IPR016039">
    <property type="entry name" value="Thiolase-like"/>
</dbReference>
<evidence type="ECO:0000313" key="9">
    <source>
        <dbReference type="Proteomes" id="UP000183700"/>
    </source>
</evidence>
<dbReference type="GO" id="GO:0004421">
    <property type="term" value="F:hydroxymethylglutaryl-CoA synthase activity"/>
    <property type="evidence" value="ECO:0007669"/>
    <property type="project" value="UniProtKB-UniRule"/>
</dbReference>
<dbReference type="Pfam" id="PF08540">
    <property type="entry name" value="HMG_CoA_synt_C"/>
    <property type="match status" value="2"/>
</dbReference>
<protein>
    <recommendedName>
        <fullName evidence="3">Hydroxymethylglutaryl-CoA synthase</fullName>
        <ecNumber evidence="3">2.3.3.10</ecNumber>
    </recommendedName>
</protein>
<dbReference type="Proteomes" id="UP000183700">
    <property type="component" value="Unassembled WGS sequence"/>
</dbReference>
<gene>
    <name evidence="8" type="ORF">RV00_GL000949</name>
</gene>
<evidence type="ECO:0000259" key="6">
    <source>
        <dbReference type="Pfam" id="PF01154"/>
    </source>
</evidence>
<feature type="binding site" evidence="5">
    <location>
        <position position="281"/>
    </location>
    <ligand>
        <name>(3S)-3-hydroxy-3-methylglutaryl-CoA</name>
        <dbReference type="ChEBI" id="CHEBI:43074"/>
    </ligand>
</feature>
<evidence type="ECO:0000259" key="7">
    <source>
        <dbReference type="Pfam" id="PF08540"/>
    </source>
</evidence>
<dbReference type="GO" id="GO:0006084">
    <property type="term" value="P:acetyl-CoA metabolic process"/>
    <property type="evidence" value="ECO:0007669"/>
    <property type="project" value="InterPro"/>
</dbReference>
<dbReference type="STRING" id="319970.RV00_GL000949"/>
<dbReference type="AlphaFoldDB" id="A0A1L8SPA1"/>
<dbReference type="NCBIfam" id="TIGR01835">
    <property type="entry name" value="HMG-CoA-S_prok"/>
    <property type="match status" value="1"/>
</dbReference>
<feature type="active site" description="Proton donor/acceptor" evidence="4">
    <location>
        <position position="118"/>
    </location>
</feature>
<evidence type="ECO:0000256" key="1">
    <source>
        <dbReference type="ARBA" id="ARBA00007061"/>
    </source>
</evidence>
<reference evidence="8 9" key="1">
    <citation type="submission" date="2014-12" db="EMBL/GenBank/DDBJ databases">
        <title>Draft genome sequences of 29 type strains of Enterococci.</title>
        <authorList>
            <person name="Zhong Z."/>
            <person name="Sun Z."/>
            <person name="Liu W."/>
            <person name="Zhang W."/>
            <person name="Zhang H."/>
        </authorList>
    </citation>
    <scope>NUCLEOTIDE SEQUENCE [LARGE SCALE GENOMIC DNA]</scope>
    <source>
        <strain evidence="8 9">DSM 22802</strain>
    </source>
</reference>
<dbReference type="InterPro" id="IPR011554">
    <property type="entry name" value="HMG_CoA_synthase_prok"/>
</dbReference>
<evidence type="ECO:0000256" key="4">
    <source>
        <dbReference type="PIRSR" id="PIRSR611554-1"/>
    </source>
</evidence>
<feature type="domain" description="Hydroxymethylglutaryl-coenzyme A synthase N-terminal" evidence="6">
    <location>
        <begin position="41"/>
        <end position="203"/>
    </location>
</feature>
<evidence type="ECO:0000256" key="5">
    <source>
        <dbReference type="PIRSR" id="PIRSR611554-2"/>
    </source>
</evidence>
<feature type="domain" description="Hydroxymethylglutaryl-coenzyme A synthase C-terminal" evidence="7">
    <location>
        <begin position="217"/>
        <end position="285"/>
    </location>
</feature>
<dbReference type="Gene3D" id="3.40.47.10">
    <property type="match status" value="2"/>
</dbReference>
<comment type="similarity">
    <text evidence="1">Belongs to the thiolase-like superfamily. HMG-CoA synthase family.</text>
</comment>
<keyword evidence="2" id="KW-0808">Transferase</keyword>
<dbReference type="InterPro" id="IPR013746">
    <property type="entry name" value="HMG_CoA_synt_C_dom"/>
</dbReference>
<dbReference type="EMBL" id="JXKM01000016">
    <property type="protein sequence ID" value="OJG33896.1"/>
    <property type="molecule type" value="Genomic_DNA"/>
</dbReference>
<dbReference type="SUPFAM" id="SSF53901">
    <property type="entry name" value="Thiolase-like"/>
    <property type="match status" value="2"/>
</dbReference>
<feature type="binding site" evidence="5">
    <location>
        <position position="187"/>
    </location>
    <ligand>
        <name>substrate</name>
    </ligand>
</feature>
<feature type="active site" description="Acyl-thioester intermediate" evidence="4">
    <location>
        <position position="150"/>
    </location>
</feature>
<evidence type="ECO:0000256" key="3">
    <source>
        <dbReference type="NCBIfam" id="TIGR01835"/>
    </source>
</evidence>
<feature type="active site" description="Proton donor/acceptor" evidence="4">
    <location>
        <position position="272"/>
    </location>
</feature>
<dbReference type="PANTHER" id="PTHR43323:SF2">
    <property type="entry name" value="HYDROXYMETHYLGLUTARYL-COA SYNTHASE"/>
    <property type="match status" value="1"/>
</dbReference>
<dbReference type="InterPro" id="IPR013528">
    <property type="entry name" value="HMG_CoA_synth_N"/>
</dbReference>
<feature type="domain" description="Hydroxymethylglutaryl-coenzyme A synthase C-terminal" evidence="7">
    <location>
        <begin position="294"/>
        <end position="391"/>
    </location>
</feature>
<feature type="binding site" evidence="5">
    <location>
        <position position="182"/>
    </location>
    <ligand>
        <name>(3S)-3-hydroxy-3-methylglutaryl-CoA</name>
        <dbReference type="ChEBI" id="CHEBI:43074"/>
    </ligand>
</feature>
<keyword evidence="9" id="KW-1185">Reference proteome</keyword>
<evidence type="ECO:0000313" key="8">
    <source>
        <dbReference type="EMBL" id="OJG33896.1"/>
    </source>
</evidence>
<dbReference type="CDD" id="cd00827">
    <property type="entry name" value="init_cond_enzymes"/>
    <property type="match status" value="1"/>
</dbReference>
<dbReference type="EC" id="2.3.3.10" evidence="3"/>
<dbReference type="PANTHER" id="PTHR43323">
    <property type="entry name" value="3-HYDROXY-3-METHYLGLUTARYL COENZYME A SYNTHASE"/>
    <property type="match status" value="1"/>
</dbReference>